<organism evidence="1">
    <name type="scientific">Timema cristinae</name>
    <name type="common">Walking stick</name>
    <dbReference type="NCBI Taxonomy" id="61476"/>
    <lineage>
        <taxon>Eukaryota</taxon>
        <taxon>Metazoa</taxon>
        <taxon>Ecdysozoa</taxon>
        <taxon>Arthropoda</taxon>
        <taxon>Hexapoda</taxon>
        <taxon>Insecta</taxon>
        <taxon>Pterygota</taxon>
        <taxon>Neoptera</taxon>
        <taxon>Polyneoptera</taxon>
        <taxon>Phasmatodea</taxon>
        <taxon>Timematodea</taxon>
        <taxon>Timematoidea</taxon>
        <taxon>Timematidae</taxon>
        <taxon>Timema</taxon>
    </lineage>
</organism>
<dbReference type="AlphaFoldDB" id="A0A7R9D948"/>
<gene>
    <name evidence="1" type="ORF">TCEB3V08_LOCUS10395</name>
</gene>
<evidence type="ECO:0000313" key="1">
    <source>
        <dbReference type="EMBL" id="CAD7410241.1"/>
    </source>
</evidence>
<accession>A0A7R9D948</accession>
<name>A0A7R9D948_TIMCR</name>
<sequence length="135" mass="15363">MFYQVSLIEHQNKLKKCTAHLIPTRTSSRPDRPRSSIFLVLIDAFEQVYKEGTIVDIPSIVDPDTKLVVWWGSILRAITTVAMKSRSNWAAAWVLLILSSHQGTVLHLGEKPDQSVDNFTLVLLSFLGEYFNNNY</sequence>
<reference evidence="1" key="1">
    <citation type="submission" date="2020-11" db="EMBL/GenBank/DDBJ databases">
        <authorList>
            <person name="Tran Van P."/>
        </authorList>
    </citation>
    <scope>NUCLEOTIDE SEQUENCE</scope>
</reference>
<proteinExistence type="predicted"/>
<protein>
    <submittedName>
        <fullName evidence="1">Uncharacterized protein</fullName>
    </submittedName>
</protein>
<dbReference type="EMBL" id="OC321555">
    <property type="protein sequence ID" value="CAD7410241.1"/>
    <property type="molecule type" value="Genomic_DNA"/>
</dbReference>